<dbReference type="Proteomes" id="UP000094969">
    <property type="component" value="Chromosome"/>
</dbReference>
<evidence type="ECO:0000259" key="1">
    <source>
        <dbReference type="Pfam" id="PF01850"/>
    </source>
</evidence>
<gene>
    <name evidence="2" type="ORF">BHK69_26910</name>
</gene>
<dbReference type="InterPro" id="IPR002716">
    <property type="entry name" value="PIN_dom"/>
</dbReference>
<accession>A0A1D7U882</accession>
<evidence type="ECO:0000313" key="2">
    <source>
        <dbReference type="EMBL" id="AOO83590.1"/>
    </source>
</evidence>
<protein>
    <recommendedName>
        <fullName evidence="1">PIN domain-containing protein</fullName>
    </recommendedName>
</protein>
<keyword evidence="3" id="KW-1185">Reference proteome</keyword>
<dbReference type="KEGG" id="bvv:BHK69_26910"/>
<organism evidence="2 3">
    <name type="scientific">Bosea vaviloviae</name>
    <dbReference type="NCBI Taxonomy" id="1526658"/>
    <lineage>
        <taxon>Bacteria</taxon>
        <taxon>Pseudomonadati</taxon>
        <taxon>Pseudomonadota</taxon>
        <taxon>Alphaproteobacteria</taxon>
        <taxon>Hyphomicrobiales</taxon>
        <taxon>Boseaceae</taxon>
        <taxon>Bosea</taxon>
    </lineage>
</organism>
<dbReference type="Gene3D" id="3.40.50.1010">
    <property type="entry name" value="5'-nuclease"/>
    <property type="match status" value="1"/>
</dbReference>
<dbReference type="EMBL" id="CP017147">
    <property type="protein sequence ID" value="AOO83590.1"/>
    <property type="molecule type" value="Genomic_DNA"/>
</dbReference>
<proteinExistence type="predicted"/>
<reference evidence="2 3" key="1">
    <citation type="journal article" date="2015" name="Antonie Van Leeuwenhoek">
        <title>Bosea vaviloviae sp. nov., a new species of slow-growing rhizobia isolated from nodules of the relict species Vavilovia formosa (Stev.) Fed.</title>
        <authorList>
            <person name="Safronova V.I."/>
            <person name="Kuznetsova I.G."/>
            <person name="Sazanova A.L."/>
            <person name="Kimeklis A.K."/>
            <person name="Belimov A.A."/>
            <person name="Andronov E.E."/>
            <person name="Pinaev A.G."/>
            <person name="Chizhevskaya E.P."/>
            <person name="Pukhaev A.R."/>
            <person name="Popov K.P."/>
            <person name="Willems A."/>
            <person name="Tikhonovich I.A."/>
        </authorList>
    </citation>
    <scope>NUCLEOTIDE SEQUENCE [LARGE SCALE GENOMIC DNA]</scope>
    <source>
        <strain evidence="2 3">Vaf18</strain>
    </source>
</reference>
<sequence>MIAEGRVFVDTNVLIYARDENAAEKRTIAVRWLRELAVGGRLIVNLQVLNELTRWVLRNESVPLATARSRVDELRRFGESGLQASHVALAWSVRQRLGYQWFDCLLLAWATAEGCRYFLSEDMGHETRYGDLTIINPFRVDPDAFFKAN</sequence>
<name>A0A1D7U882_9HYPH</name>
<dbReference type="AlphaFoldDB" id="A0A1D7U882"/>
<dbReference type="OrthoDB" id="163436at2"/>
<dbReference type="STRING" id="1526658.BHK69_26910"/>
<dbReference type="RefSeq" id="WP_069692790.1">
    <property type="nucleotide sequence ID" value="NZ_CP017147.1"/>
</dbReference>
<dbReference type="Pfam" id="PF01850">
    <property type="entry name" value="PIN"/>
    <property type="match status" value="1"/>
</dbReference>
<feature type="domain" description="PIN" evidence="1">
    <location>
        <begin position="7"/>
        <end position="122"/>
    </location>
</feature>
<evidence type="ECO:0000313" key="3">
    <source>
        <dbReference type="Proteomes" id="UP000094969"/>
    </source>
</evidence>
<dbReference type="SUPFAM" id="SSF88723">
    <property type="entry name" value="PIN domain-like"/>
    <property type="match status" value="1"/>
</dbReference>
<dbReference type="InterPro" id="IPR029060">
    <property type="entry name" value="PIN-like_dom_sf"/>
</dbReference>
<dbReference type="CDD" id="cd18692">
    <property type="entry name" value="PIN_VapC-like"/>
    <property type="match status" value="1"/>
</dbReference>